<feature type="transmembrane region" description="Helical" evidence="1">
    <location>
        <begin position="151"/>
        <end position="175"/>
    </location>
</feature>
<reference evidence="2 3" key="1">
    <citation type="submission" date="2019-07" db="EMBL/GenBank/DDBJ databases">
        <title>Complete Genome Sequence of Leptotrichia hofstadii Strain JCM16775.</title>
        <authorList>
            <person name="Watanabe S."/>
            <person name="Cui L."/>
        </authorList>
    </citation>
    <scope>NUCLEOTIDE SEQUENCE [LARGE SCALE GENOMIC DNA]</scope>
    <source>
        <strain evidence="2 3">JCM16775</strain>
    </source>
</reference>
<dbReference type="RefSeq" id="WP_006804962.1">
    <property type="nucleotide sequence ID" value="NZ_AP019823.1"/>
</dbReference>
<dbReference type="OrthoDB" id="9766854at2"/>
<evidence type="ECO:0000256" key="1">
    <source>
        <dbReference type="SAM" id="Phobius"/>
    </source>
</evidence>
<organism evidence="2 3">
    <name type="scientific">Leptotrichia hofstadii</name>
    <dbReference type="NCBI Taxonomy" id="157688"/>
    <lineage>
        <taxon>Bacteria</taxon>
        <taxon>Fusobacteriati</taxon>
        <taxon>Fusobacteriota</taxon>
        <taxon>Fusobacteriia</taxon>
        <taxon>Fusobacteriales</taxon>
        <taxon>Leptotrichiaceae</taxon>
        <taxon>Leptotrichia</taxon>
    </lineage>
</organism>
<sequence length="199" mass="21284">MKSLKEDFSLMSSLLIPVAVAINFTGFGIAKFLQLPIFLDSIGSVFISLIAGPWVGTVTAVITSLITGSFSPEYFAFIPVAICNALVVGILAKMRTKNLVIKTIIVSLALASASIIVSIPIIIKVYGGFTGNASSAVVVLFKSIGFSLEQAVAIATMLTEAADKIVTTVISILIIKSMSDRYLIKFKYGENYIYKKNGE</sequence>
<feature type="transmembrane region" description="Helical" evidence="1">
    <location>
        <begin position="45"/>
        <end position="68"/>
    </location>
</feature>
<name>A0A510JP62_9FUSO</name>
<dbReference type="AlphaFoldDB" id="A0A510JP62"/>
<keyword evidence="1" id="KW-1133">Transmembrane helix</keyword>
<keyword evidence="1" id="KW-0812">Transmembrane</keyword>
<protein>
    <recommendedName>
        <fullName evidence="4">ECF transporter S component</fullName>
    </recommendedName>
</protein>
<evidence type="ECO:0008006" key="4">
    <source>
        <dbReference type="Google" id="ProtNLM"/>
    </source>
</evidence>
<keyword evidence="1" id="KW-0472">Membrane</keyword>
<dbReference type="Gene3D" id="1.10.1760.20">
    <property type="match status" value="1"/>
</dbReference>
<proteinExistence type="predicted"/>
<dbReference type="Proteomes" id="UP000321892">
    <property type="component" value="Chromosome"/>
</dbReference>
<evidence type="ECO:0000313" key="3">
    <source>
        <dbReference type="Proteomes" id="UP000321892"/>
    </source>
</evidence>
<feature type="transmembrane region" description="Helical" evidence="1">
    <location>
        <begin position="74"/>
        <end position="92"/>
    </location>
</feature>
<dbReference type="EMBL" id="AP019823">
    <property type="protein sequence ID" value="BBM39483.1"/>
    <property type="molecule type" value="Genomic_DNA"/>
</dbReference>
<feature type="transmembrane region" description="Helical" evidence="1">
    <location>
        <begin position="99"/>
        <end position="123"/>
    </location>
</feature>
<evidence type="ECO:0000313" key="2">
    <source>
        <dbReference type="EMBL" id="BBM39483.1"/>
    </source>
</evidence>
<dbReference type="KEGG" id="lhf:JCM16775_2200"/>
<feature type="transmembrane region" description="Helical" evidence="1">
    <location>
        <begin position="12"/>
        <end position="33"/>
    </location>
</feature>
<accession>A0A510JP62</accession>
<keyword evidence="3" id="KW-1185">Reference proteome</keyword>
<gene>
    <name evidence="2" type="ORF">JCM16775_2200</name>
</gene>